<dbReference type="EMBL" id="JAZGQK010000006">
    <property type="protein sequence ID" value="MEE6258389.1"/>
    <property type="molecule type" value="Genomic_DNA"/>
</dbReference>
<dbReference type="Proteomes" id="UP001332243">
    <property type="component" value="Unassembled WGS sequence"/>
</dbReference>
<dbReference type="PANTHER" id="PTHR43037:SF5">
    <property type="entry name" value="FERULOYL ESTERASE"/>
    <property type="match status" value="1"/>
</dbReference>
<accession>A0ABU7RPF4</accession>
<evidence type="ECO:0000256" key="3">
    <source>
        <dbReference type="SAM" id="MobiDB-lite"/>
    </source>
</evidence>
<dbReference type="SUPFAM" id="SSF53474">
    <property type="entry name" value="alpha/beta-Hydrolases"/>
    <property type="match status" value="1"/>
</dbReference>
<protein>
    <submittedName>
        <fullName evidence="4">PHB depolymerase family esterase</fullName>
    </submittedName>
</protein>
<dbReference type="InterPro" id="IPR050955">
    <property type="entry name" value="Plant_Biomass_Hydrol_Est"/>
</dbReference>
<keyword evidence="2" id="KW-0378">Hydrolase</keyword>
<dbReference type="RefSeq" id="WP_331213505.1">
    <property type="nucleotide sequence ID" value="NZ_JAZGQK010000006.1"/>
</dbReference>
<evidence type="ECO:0000256" key="1">
    <source>
        <dbReference type="ARBA" id="ARBA00022729"/>
    </source>
</evidence>
<dbReference type="Gene3D" id="3.40.50.1820">
    <property type="entry name" value="alpha/beta hydrolase"/>
    <property type="match status" value="1"/>
</dbReference>
<evidence type="ECO:0000313" key="5">
    <source>
        <dbReference type="Proteomes" id="UP001332243"/>
    </source>
</evidence>
<evidence type="ECO:0000256" key="2">
    <source>
        <dbReference type="ARBA" id="ARBA00022801"/>
    </source>
</evidence>
<reference evidence="4 5" key="1">
    <citation type="submission" date="2024-01" db="EMBL/GenBank/DDBJ databases">
        <title>Genome insights into Plantactinospora sonchi sp. nov.</title>
        <authorList>
            <person name="Wang L."/>
        </authorList>
    </citation>
    <scope>NUCLEOTIDE SEQUENCE [LARGE SCALE GENOMIC DNA]</scope>
    <source>
        <strain evidence="4 5">NEAU-QY2</strain>
    </source>
</reference>
<dbReference type="PANTHER" id="PTHR43037">
    <property type="entry name" value="UNNAMED PRODUCT-RELATED"/>
    <property type="match status" value="1"/>
</dbReference>
<dbReference type="InterPro" id="IPR010126">
    <property type="entry name" value="Esterase_phb"/>
</dbReference>
<evidence type="ECO:0000313" key="4">
    <source>
        <dbReference type="EMBL" id="MEE6258389.1"/>
    </source>
</evidence>
<name>A0ABU7RPF4_9ACTN</name>
<feature type="region of interest" description="Disordered" evidence="3">
    <location>
        <begin position="21"/>
        <end position="57"/>
    </location>
</feature>
<comment type="caution">
    <text evidence="4">The sequence shown here is derived from an EMBL/GenBank/DDBJ whole genome shotgun (WGS) entry which is preliminary data.</text>
</comment>
<dbReference type="Pfam" id="PF10503">
    <property type="entry name" value="Esterase_PHB"/>
    <property type="match status" value="1"/>
</dbReference>
<gene>
    <name evidence="4" type="ORF">V1633_07760</name>
</gene>
<dbReference type="PROSITE" id="PS51257">
    <property type="entry name" value="PROKAR_LIPOPROTEIN"/>
    <property type="match status" value="1"/>
</dbReference>
<sequence length="299" mass="31692">MSWKLGRGILAVTITAVLGGTIGCGTDEATGPGGTSNPSRPARPEVPPAPGDHTLGLDQAGTERTWEVHAPPGYRPGTPTPLVVALHGTDQSVEALRENSGLDAIADREGFLVAYPKAKSRQFSRLPDEGDDVNFVRAVVDELVKKWSVDPTRVYATGFSSGAGMTYTLGVEAAEVFAAIAPVSGPFSGGPAGNDPGYKPSRPVSLITFIGNDDRNAAGMYSGLTKWHRNLGCQVGEPVWVDRGKTVNRTVSECPDGSEVVDYTVNRMGHAWPSPTGYRAAVDATEVMWEFFAAHARRA</sequence>
<organism evidence="4 5">
    <name type="scientific">Plantactinospora sonchi</name>
    <dbReference type="NCBI Taxonomy" id="1544735"/>
    <lineage>
        <taxon>Bacteria</taxon>
        <taxon>Bacillati</taxon>
        <taxon>Actinomycetota</taxon>
        <taxon>Actinomycetes</taxon>
        <taxon>Micromonosporales</taxon>
        <taxon>Micromonosporaceae</taxon>
        <taxon>Plantactinospora</taxon>
    </lineage>
</organism>
<dbReference type="InterPro" id="IPR029058">
    <property type="entry name" value="AB_hydrolase_fold"/>
</dbReference>
<keyword evidence="5" id="KW-1185">Reference proteome</keyword>
<proteinExistence type="predicted"/>
<keyword evidence="1" id="KW-0732">Signal</keyword>